<dbReference type="EMBL" id="CP136051">
    <property type="protein sequence ID" value="WOK07728.1"/>
    <property type="molecule type" value="Genomic_DNA"/>
</dbReference>
<evidence type="ECO:0000313" key="1">
    <source>
        <dbReference type="EMBL" id="WOK07728.1"/>
    </source>
</evidence>
<protein>
    <submittedName>
        <fullName evidence="1">Uncharacterized protein</fullName>
    </submittedName>
</protein>
<sequence>MTSLRPQHPPLCFSPTPLAHEPLTLAIHARTASAPTVNSQSARPLDNCNPRTAVLLMALPDNEKGYNTGV</sequence>
<accession>A0ABZ0IRN9</accession>
<keyword evidence="2" id="KW-1185">Reference proteome</keyword>
<organism evidence="1 2">
    <name type="scientific">Imperialibacter roseus</name>
    <dbReference type="NCBI Taxonomy" id="1324217"/>
    <lineage>
        <taxon>Bacteria</taxon>
        <taxon>Pseudomonadati</taxon>
        <taxon>Bacteroidota</taxon>
        <taxon>Cytophagia</taxon>
        <taxon>Cytophagales</taxon>
        <taxon>Flammeovirgaceae</taxon>
        <taxon>Imperialibacter</taxon>
    </lineage>
</organism>
<gene>
    <name evidence="1" type="ORF">RT717_03705</name>
</gene>
<name>A0ABZ0IRN9_9BACT</name>
<evidence type="ECO:0000313" key="2">
    <source>
        <dbReference type="Proteomes" id="UP001302349"/>
    </source>
</evidence>
<dbReference type="Proteomes" id="UP001302349">
    <property type="component" value="Chromosome"/>
</dbReference>
<proteinExistence type="predicted"/>
<dbReference type="RefSeq" id="WP_317490390.1">
    <property type="nucleotide sequence ID" value="NZ_CP136051.1"/>
</dbReference>
<reference evidence="1 2" key="1">
    <citation type="journal article" date="2023" name="Microbiol. Resour. Announc.">
        <title>Complete Genome Sequence of Imperialibacter roseus strain P4T.</title>
        <authorList>
            <person name="Tizabi D.R."/>
            <person name="Bachvaroff T."/>
            <person name="Hill R.T."/>
        </authorList>
    </citation>
    <scope>NUCLEOTIDE SEQUENCE [LARGE SCALE GENOMIC DNA]</scope>
    <source>
        <strain evidence="1 2">P4T</strain>
    </source>
</reference>